<dbReference type="EMBL" id="JQBZ01000011">
    <property type="protein sequence ID" value="KRN89555.1"/>
    <property type="molecule type" value="Genomic_DNA"/>
</dbReference>
<dbReference type="OrthoDB" id="9795736at2"/>
<protein>
    <recommendedName>
        <fullName evidence="5">DUF1003 domain-containing protein</fullName>
    </recommendedName>
</protein>
<dbReference type="PANTHER" id="PTHR41386">
    <property type="entry name" value="INTEGRAL MEMBRANE PROTEIN-RELATED"/>
    <property type="match status" value="1"/>
</dbReference>
<evidence type="ECO:0000313" key="4">
    <source>
        <dbReference type="Proteomes" id="UP000051500"/>
    </source>
</evidence>
<keyword evidence="2" id="KW-0472">Membrane</keyword>
<feature type="transmembrane region" description="Helical" evidence="2">
    <location>
        <begin position="85"/>
        <end position="107"/>
    </location>
</feature>
<comment type="caution">
    <text evidence="3">The sequence shown here is derived from an EMBL/GenBank/DDBJ whole genome shotgun (WGS) entry which is preliminary data.</text>
</comment>
<sequence>MKTLKKLTHPTKVTKKKKQNQLDLDTPIENTNNTLEQKETFGQQVADHVAKFGGSWAFIIIFCVVLILWMTVNVVHLFGINFDPYPFILLNLFLSCVAAVQAPIIMMSQNRQAERDRIDAENDYAINVRAEKRIKKLQRKIDSASRYQWATIIENQQTEIDLLTNLLAKKEAQEQQIHISITDDPTQNIVAINGLSLNTKEKPLTIQEIKIIAQNNTDTIKIDYLQVEDGSYQTKLTRKQSE</sequence>
<organism evidence="3 4">
    <name type="scientific">Ligilactobacillus ceti DSM 22408</name>
    <dbReference type="NCBI Taxonomy" id="1122146"/>
    <lineage>
        <taxon>Bacteria</taxon>
        <taxon>Bacillati</taxon>
        <taxon>Bacillota</taxon>
        <taxon>Bacilli</taxon>
        <taxon>Lactobacillales</taxon>
        <taxon>Lactobacillaceae</taxon>
        <taxon>Ligilactobacillus</taxon>
    </lineage>
</organism>
<dbReference type="eggNOG" id="COG4420">
    <property type="taxonomic scope" value="Bacteria"/>
</dbReference>
<dbReference type="PATRIC" id="fig|1122146.4.peg.1270"/>
<feature type="coiled-coil region" evidence="1">
    <location>
        <begin position="127"/>
        <end position="173"/>
    </location>
</feature>
<keyword evidence="4" id="KW-1185">Reference proteome</keyword>
<accession>A0A0R2KJK7</accession>
<evidence type="ECO:0000256" key="2">
    <source>
        <dbReference type="SAM" id="Phobius"/>
    </source>
</evidence>
<dbReference type="Proteomes" id="UP000051500">
    <property type="component" value="Unassembled WGS sequence"/>
</dbReference>
<name>A0A0R2KJK7_9LACO</name>
<keyword evidence="2" id="KW-1133">Transmembrane helix</keyword>
<evidence type="ECO:0008006" key="5">
    <source>
        <dbReference type="Google" id="ProtNLM"/>
    </source>
</evidence>
<evidence type="ECO:0000313" key="3">
    <source>
        <dbReference type="EMBL" id="KRN89555.1"/>
    </source>
</evidence>
<dbReference type="Pfam" id="PF06210">
    <property type="entry name" value="DUF1003"/>
    <property type="match status" value="1"/>
</dbReference>
<reference evidence="3 4" key="1">
    <citation type="journal article" date="2015" name="Genome Announc.">
        <title>Expanding the biotechnology potential of lactobacilli through comparative genomics of 213 strains and associated genera.</title>
        <authorList>
            <person name="Sun Z."/>
            <person name="Harris H.M."/>
            <person name="McCann A."/>
            <person name="Guo C."/>
            <person name="Argimon S."/>
            <person name="Zhang W."/>
            <person name="Yang X."/>
            <person name="Jeffery I.B."/>
            <person name="Cooney J.C."/>
            <person name="Kagawa T.F."/>
            <person name="Liu W."/>
            <person name="Song Y."/>
            <person name="Salvetti E."/>
            <person name="Wrobel A."/>
            <person name="Rasinkangas P."/>
            <person name="Parkhill J."/>
            <person name="Rea M.C."/>
            <person name="O'Sullivan O."/>
            <person name="Ritari J."/>
            <person name="Douillard F.P."/>
            <person name="Paul Ross R."/>
            <person name="Yang R."/>
            <person name="Briner A.E."/>
            <person name="Felis G.E."/>
            <person name="de Vos W.M."/>
            <person name="Barrangou R."/>
            <person name="Klaenhammer T.R."/>
            <person name="Caufield P.W."/>
            <person name="Cui Y."/>
            <person name="Zhang H."/>
            <person name="O'Toole P.W."/>
        </authorList>
    </citation>
    <scope>NUCLEOTIDE SEQUENCE [LARGE SCALE GENOMIC DNA]</scope>
    <source>
        <strain evidence="3 4">DSM 22408</strain>
    </source>
</reference>
<dbReference type="STRING" id="1122146.IV53_GL001233"/>
<keyword evidence="2" id="KW-0812">Transmembrane</keyword>
<keyword evidence="1" id="KW-0175">Coiled coil</keyword>
<proteinExistence type="predicted"/>
<dbReference type="InterPro" id="IPR010406">
    <property type="entry name" value="DUF1003"/>
</dbReference>
<evidence type="ECO:0000256" key="1">
    <source>
        <dbReference type="SAM" id="Coils"/>
    </source>
</evidence>
<dbReference type="RefSeq" id="WP_051188922.1">
    <property type="nucleotide sequence ID" value="NZ_AUHP01000015.1"/>
</dbReference>
<dbReference type="PANTHER" id="PTHR41386:SF1">
    <property type="entry name" value="MEMBRANE PROTEIN"/>
    <property type="match status" value="1"/>
</dbReference>
<gene>
    <name evidence="3" type="ORF">IV53_GL001233</name>
</gene>
<dbReference type="AlphaFoldDB" id="A0A0R2KJK7"/>
<feature type="transmembrane region" description="Helical" evidence="2">
    <location>
        <begin position="56"/>
        <end position="79"/>
    </location>
</feature>